<evidence type="ECO:0000256" key="2">
    <source>
        <dbReference type="ARBA" id="ARBA00007027"/>
    </source>
</evidence>
<evidence type="ECO:0000256" key="1">
    <source>
        <dbReference type="ARBA" id="ARBA00004496"/>
    </source>
</evidence>
<sequence length="98" mass="11480">MEKAWRELIEIMTEIRDPAEMEGFLREILTPREIADICLRWQLLKELYAGEPQRRIAERHGISLCKITRGSRILKSDDCTCAKIFDRLVSRPGFFLEG</sequence>
<name>A0A562RRX7_9BACT</name>
<keyword evidence="9" id="KW-1185">Reference proteome</keyword>
<dbReference type="InterPro" id="IPR000831">
    <property type="entry name" value="Trp_repress"/>
</dbReference>
<dbReference type="GO" id="GO:0005737">
    <property type="term" value="C:cytoplasm"/>
    <property type="evidence" value="ECO:0007669"/>
    <property type="project" value="UniProtKB-SubCell"/>
</dbReference>
<dbReference type="RefSeq" id="WP_144684737.1">
    <property type="nucleotide sequence ID" value="NZ_VLLC01000012.1"/>
</dbReference>
<accession>A0A562RRX7</accession>
<evidence type="ECO:0000256" key="4">
    <source>
        <dbReference type="ARBA" id="ARBA00022491"/>
    </source>
</evidence>
<organism evidence="8 9">
    <name type="scientific">Desulfobotulus alkaliphilus</name>
    <dbReference type="NCBI Taxonomy" id="622671"/>
    <lineage>
        <taxon>Bacteria</taxon>
        <taxon>Pseudomonadati</taxon>
        <taxon>Thermodesulfobacteriota</taxon>
        <taxon>Desulfobacteria</taxon>
        <taxon>Desulfobacterales</taxon>
        <taxon>Desulfobacteraceae</taxon>
        <taxon>Desulfobotulus</taxon>
    </lineage>
</organism>
<evidence type="ECO:0000256" key="6">
    <source>
        <dbReference type="ARBA" id="ARBA00023125"/>
    </source>
</evidence>
<proteinExistence type="inferred from homology"/>
<keyword evidence="6" id="KW-0238">DNA-binding</keyword>
<gene>
    <name evidence="8" type="ORF">LZ24_01839</name>
</gene>
<dbReference type="InterPro" id="IPR010921">
    <property type="entry name" value="Trp_repressor/repl_initiator"/>
</dbReference>
<evidence type="ECO:0000313" key="9">
    <source>
        <dbReference type="Proteomes" id="UP000318307"/>
    </source>
</evidence>
<dbReference type="GO" id="GO:0043565">
    <property type="term" value="F:sequence-specific DNA binding"/>
    <property type="evidence" value="ECO:0007669"/>
    <property type="project" value="InterPro"/>
</dbReference>
<dbReference type="EMBL" id="VLLC01000012">
    <property type="protein sequence ID" value="TWI71822.1"/>
    <property type="molecule type" value="Genomic_DNA"/>
</dbReference>
<evidence type="ECO:0000256" key="7">
    <source>
        <dbReference type="ARBA" id="ARBA00023163"/>
    </source>
</evidence>
<dbReference type="PANTHER" id="PTHR38025">
    <property type="entry name" value="TRP OPERON REPRESSOR"/>
    <property type="match status" value="1"/>
</dbReference>
<dbReference type="AlphaFoldDB" id="A0A562RRX7"/>
<evidence type="ECO:0000256" key="5">
    <source>
        <dbReference type="ARBA" id="ARBA00023015"/>
    </source>
</evidence>
<comment type="caution">
    <text evidence="8">The sequence shown here is derived from an EMBL/GenBank/DDBJ whole genome shotgun (WGS) entry which is preliminary data.</text>
</comment>
<dbReference type="Pfam" id="PF01371">
    <property type="entry name" value="Trp_repressor"/>
    <property type="match status" value="1"/>
</dbReference>
<comment type="similarity">
    <text evidence="2">Belongs to the TrpR family.</text>
</comment>
<comment type="subcellular location">
    <subcellularLocation>
        <location evidence="1">Cytoplasm</location>
    </subcellularLocation>
</comment>
<dbReference type="OrthoDB" id="370734at2"/>
<dbReference type="Proteomes" id="UP000318307">
    <property type="component" value="Unassembled WGS sequence"/>
</dbReference>
<dbReference type="PANTHER" id="PTHR38025:SF1">
    <property type="entry name" value="TRP OPERON REPRESSOR"/>
    <property type="match status" value="1"/>
</dbReference>
<dbReference type="InterPro" id="IPR013335">
    <property type="entry name" value="Trp_repress_bac"/>
</dbReference>
<keyword evidence="3" id="KW-0963">Cytoplasm</keyword>
<dbReference type="Gene3D" id="1.10.1270.10">
    <property type="entry name" value="TrpR-like"/>
    <property type="match status" value="1"/>
</dbReference>
<evidence type="ECO:0000313" key="8">
    <source>
        <dbReference type="EMBL" id="TWI71822.1"/>
    </source>
</evidence>
<keyword evidence="4" id="KW-0678">Repressor</keyword>
<reference evidence="8 9" key="1">
    <citation type="submission" date="2019-07" db="EMBL/GenBank/DDBJ databases">
        <title>Genome sequencing of 100 strains of the haloalkaliphilic chemolithoautotrophic sulfur-oxidizing bacterium Thioalkalivibrio.</title>
        <authorList>
            <person name="Muyzer G."/>
        </authorList>
    </citation>
    <scope>NUCLEOTIDE SEQUENCE [LARGE SCALE GENOMIC DNA]</scope>
    <source>
        <strain evidence="8 9">ASO4-4</strain>
    </source>
</reference>
<keyword evidence="7" id="KW-0804">Transcription</keyword>
<dbReference type="GO" id="GO:0003700">
    <property type="term" value="F:DNA-binding transcription factor activity"/>
    <property type="evidence" value="ECO:0007669"/>
    <property type="project" value="InterPro"/>
</dbReference>
<evidence type="ECO:0000256" key="3">
    <source>
        <dbReference type="ARBA" id="ARBA00022490"/>
    </source>
</evidence>
<protein>
    <submittedName>
        <fullName evidence="8">Trp operon repressor family</fullName>
    </submittedName>
</protein>
<keyword evidence="5" id="KW-0805">Transcription regulation</keyword>
<dbReference type="SUPFAM" id="SSF48295">
    <property type="entry name" value="TrpR-like"/>
    <property type="match status" value="1"/>
</dbReference>
<dbReference type="InterPro" id="IPR038116">
    <property type="entry name" value="TrpR-like_sf"/>
</dbReference>